<gene>
    <name evidence="1" type="ORF">GWK47_035016</name>
</gene>
<proteinExistence type="predicted"/>
<dbReference type="EMBL" id="JACEEZ010003581">
    <property type="protein sequence ID" value="KAG0727271.1"/>
    <property type="molecule type" value="Genomic_DNA"/>
</dbReference>
<accession>A0A8J4YNL1</accession>
<comment type="caution">
    <text evidence="1">The sequence shown here is derived from an EMBL/GenBank/DDBJ whole genome shotgun (WGS) entry which is preliminary data.</text>
</comment>
<sequence>MFGGEVMEERRDYVTLSLPAVLPPTPQYSRSCRRKKQRLSFYVKAIFWTHHKKQSLVIHVLFSQCHSVGHSSKTCDCVLLIRVKSGPGYSVLGGCARGSLPM</sequence>
<keyword evidence="2" id="KW-1185">Reference proteome</keyword>
<organism evidence="1 2">
    <name type="scientific">Chionoecetes opilio</name>
    <name type="common">Atlantic snow crab</name>
    <name type="synonym">Cancer opilio</name>
    <dbReference type="NCBI Taxonomy" id="41210"/>
    <lineage>
        <taxon>Eukaryota</taxon>
        <taxon>Metazoa</taxon>
        <taxon>Ecdysozoa</taxon>
        <taxon>Arthropoda</taxon>
        <taxon>Crustacea</taxon>
        <taxon>Multicrustacea</taxon>
        <taxon>Malacostraca</taxon>
        <taxon>Eumalacostraca</taxon>
        <taxon>Eucarida</taxon>
        <taxon>Decapoda</taxon>
        <taxon>Pleocyemata</taxon>
        <taxon>Brachyura</taxon>
        <taxon>Eubrachyura</taxon>
        <taxon>Majoidea</taxon>
        <taxon>Majidae</taxon>
        <taxon>Chionoecetes</taxon>
    </lineage>
</organism>
<dbReference type="AlphaFoldDB" id="A0A8J4YNL1"/>
<name>A0A8J4YNL1_CHIOP</name>
<evidence type="ECO:0000313" key="1">
    <source>
        <dbReference type="EMBL" id="KAG0727271.1"/>
    </source>
</evidence>
<evidence type="ECO:0000313" key="2">
    <source>
        <dbReference type="Proteomes" id="UP000770661"/>
    </source>
</evidence>
<reference evidence="1" key="1">
    <citation type="submission" date="2020-07" db="EMBL/GenBank/DDBJ databases">
        <title>The High-quality genome of the commercially important snow crab, Chionoecetes opilio.</title>
        <authorList>
            <person name="Jeong J.-H."/>
            <person name="Ryu S."/>
        </authorList>
    </citation>
    <scope>NUCLEOTIDE SEQUENCE</scope>
    <source>
        <strain evidence="1">MADBK_172401_WGS</strain>
        <tissue evidence="1">Digestive gland</tissue>
    </source>
</reference>
<dbReference type="Proteomes" id="UP000770661">
    <property type="component" value="Unassembled WGS sequence"/>
</dbReference>
<protein>
    <submittedName>
        <fullName evidence="1">Uncharacterized protein</fullName>
    </submittedName>
</protein>